<evidence type="ECO:0000259" key="6">
    <source>
        <dbReference type="Pfam" id="PF03088"/>
    </source>
</evidence>
<proteinExistence type="inferred from homology"/>
<dbReference type="PANTHER" id="PTHR10426:SF106">
    <property type="entry name" value="PROTEIN STRICTOSIDINE SYNTHASE-LIKE 3"/>
    <property type="match status" value="1"/>
</dbReference>
<dbReference type="eggNOG" id="KOG1520">
    <property type="taxonomic scope" value="Eukaryota"/>
</dbReference>
<comment type="similarity">
    <text evidence="2">Belongs to the strictosidine synthase family.</text>
</comment>
<accession>W1PGX4</accession>
<dbReference type="InterPro" id="IPR011042">
    <property type="entry name" value="6-blade_b-propeller_TolB-like"/>
</dbReference>
<dbReference type="GO" id="GO:0005773">
    <property type="term" value="C:vacuole"/>
    <property type="evidence" value="ECO:0007669"/>
    <property type="project" value="UniProtKB-SubCell"/>
</dbReference>
<evidence type="ECO:0000256" key="5">
    <source>
        <dbReference type="ARBA" id="ARBA00023180"/>
    </source>
</evidence>
<keyword evidence="4" id="KW-0732">Signal</keyword>
<dbReference type="EMBL" id="KI393016">
    <property type="protein sequence ID" value="ERN09242.1"/>
    <property type="molecule type" value="Genomic_DNA"/>
</dbReference>
<evidence type="ECO:0000256" key="4">
    <source>
        <dbReference type="ARBA" id="ARBA00022729"/>
    </source>
</evidence>
<dbReference type="InterPro" id="IPR018119">
    <property type="entry name" value="Strictosidine_synth_cons-reg"/>
</dbReference>
<keyword evidence="5" id="KW-0325">Glycoprotein</keyword>
<dbReference type="HOGENOM" id="CLU_023267_2_0_1"/>
<reference evidence="8" key="1">
    <citation type="journal article" date="2013" name="Science">
        <title>The Amborella genome and the evolution of flowering plants.</title>
        <authorList>
            <consortium name="Amborella Genome Project"/>
        </authorList>
    </citation>
    <scope>NUCLEOTIDE SEQUENCE [LARGE SCALE GENOMIC DNA]</scope>
</reference>
<evidence type="ECO:0000313" key="7">
    <source>
        <dbReference type="EMBL" id="ERN09242.1"/>
    </source>
</evidence>
<comment type="subcellular location">
    <subcellularLocation>
        <location evidence="1">Vacuole</location>
    </subcellularLocation>
</comment>
<gene>
    <name evidence="7" type="ORF">AMTR_s00149p00021810</name>
</gene>
<protein>
    <recommendedName>
        <fullName evidence="6">Strictosidine synthase conserved region domain-containing protein</fullName>
    </recommendedName>
</protein>
<dbReference type="SUPFAM" id="SSF63829">
    <property type="entry name" value="Calcium-dependent phosphotriesterase"/>
    <property type="match status" value="1"/>
</dbReference>
<keyword evidence="8" id="KW-1185">Reference proteome</keyword>
<dbReference type="AlphaFoldDB" id="W1PGX4"/>
<keyword evidence="3" id="KW-0926">Vacuole</keyword>
<dbReference type="PANTHER" id="PTHR10426">
    <property type="entry name" value="STRICTOSIDINE SYNTHASE-RELATED"/>
    <property type="match status" value="1"/>
</dbReference>
<feature type="domain" description="Strictosidine synthase conserved region" evidence="6">
    <location>
        <begin position="145"/>
        <end position="232"/>
    </location>
</feature>
<dbReference type="Gene3D" id="2.120.10.30">
    <property type="entry name" value="TolB, C-terminal domain"/>
    <property type="match status" value="1"/>
</dbReference>
<dbReference type="Pfam" id="PF03088">
    <property type="entry name" value="Str_synth"/>
    <property type="match status" value="1"/>
</dbReference>
<sequence length="370" mass="41614">MEVKEVKVGEWGKRVRARDHANRLVKAELLHGVVGPESLAFDVEGRGPYTGLADGRIVRLHPPPFTSFSDFAVTSPHWSKERCSGAKKEDEEVCGRPLGLRFHNRTGELYIADAYYGLLVVGPEGGLARQISTLPDDGIPLRFTNDLDINPQTDIVYFTDSSSKFRRKNYMQVVVSTEDSGRLLKYDPTTKKTNVLLNHLHFPNGLSLSHDASFLVFAETTKAMLSRYWLEGEKAGSKEVFVRLPGLPDNVRANEKGELWVAIHRRCSLLIYFLAKHVRLRRLLLRFPVPPLFQRWFIYNNKFGGGGMAVKYSPHGELKEVLEDGGGKRVASISEAHERDGKLWIGSVLSTHVAVYQLEDDRTSSIPTPM</sequence>
<dbReference type="GO" id="GO:0016787">
    <property type="term" value="F:hydrolase activity"/>
    <property type="evidence" value="ECO:0000318"/>
    <property type="project" value="GO_Central"/>
</dbReference>
<dbReference type="OMA" id="RMAFISW"/>
<organism evidence="7 8">
    <name type="scientific">Amborella trichopoda</name>
    <dbReference type="NCBI Taxonomy" id="13333"/>
    <lineage>
        <taxon>Eukaryota</taxon>
        <taxon>Viridiplantae</taxon>
        <taxon>Streptophyta</taxon>
        <taxon>Embryophyta</taxon>
        <taxon>Tracheophyta</taxon>
        <taxon>Spermatophyta</taxon>
        <taxon>Magnoliopsida</taxon>
        <taxon>Amborellales</taxon>
        <taxon>Amborellaceae</taxon>
        <taxon>Amborella</taxon>
    </lineage>
</organism>
<evidence type="ECO:0000313" key="8">
    <source>
        <dbReference type="Proteomes" id="UP000017836"/>
    </source>
</evidence>
<name>W1PGX4_AMBTC</name>
<dbReference type="FunFam" id="2.120.10.30:FF:000032">
    <property type="entry name" value="Protein STRICTOSIDINE SYNTHASE-LIKE 13"/>
    <property type="match status" value="1"/>
</dbReference>
<evidence type="ECO:0000256" key="1">
    <source>
        <dbReference type="ARBA" id="ARBA00004116"/>
    </source>
</evidence>
<evidence type="ECO:0000256" key="3">
    <source>
        <dbReference type="ARBA" id="ARBA00022554"/>
    </source>
</evidence>
<dbReference type="Proteomes" id="UP000017836">
    <property type="component" value="Unassembled WGS sequence"/>
</dbReference>
<evidence type="ECO:0000256" key="2">
    <source>
        <dbReference type="ARBA" id="ARBA00009191"/>
    </source>
</evidence>
<dbReference type="STRING" id="13333.W1PGX4"/>
<dbReference type="Gramene" id="ERN09242">
    <property type="protein sequence ID" value="ERN09242"/>
    <property type="gene ID" value="AMTR_s00149p00021810"/>
</dbReference>
<dbReference type="Pfam" id="PF20067">
    <property type="entry name" value="SSL_N"/>
    <property type="match status" value="1"/>
</dbReference>